<dbReference type="Proteomes" id="UP000821845">
    <property type="component" value="Chromosome 9"/>
</dbReference>
<proteinExistence type="predicted"/>
<dbReference type="EMBL" id="CM023489">
    <property type="protein sequence ID" value="KAH6921669.1"/>
    <property type="molecule type" value="Genomic_DNA"/>
</dbReference>
<evidence type="ECO:0000313" key="2">
    <source>
        <dbReference type="Proteomes" id="UP000821845"/>
    </source>
</evidence>
<organism evidence="1 2">
    <name type="scientific">Hyalomma asiaticum</name>
    <name type="common">Tick</name>
    <dbReference type="NCBI Taxonomy" id="266040"/>
    <lineage>
        <taxon>Eukaryota</taxon>
        <taxon>Metazoa</taxon>
        <taxon>Ecdysozoa</taxon>
        <taxon>Arthropoda</taxon>
        <taxon>Chelicerata</taxon>
        <taxon>Arachnida</taxon>
        <taxon>Acari</taxon>
        <taxon>Parasitiformes</taxon>
        <taxon>Ixodida</taxon>
        <taxon>Ixodoidea</taxon>
        <taxon>Ixodidae</taxon>
        <taxon>Hyalomminae</taxon>
        <taxon>Hyalomma</taxon>
    </lineage>
</organism>
<protein>
    <submittedName>
        <fullName evidence="1">Uncharacterized protein</fullName>
    </submittedName>
</protein>
<reference evidence="1" key="1">
    <citation type="submission" date="2020-05" db="EMBL/GenBank/DDBJ databases">
        <title>Large-scale comparative analyses of tick genomes elucidate their genetic diversity and vector capacities.</title>
        <authorList>
            <person name="Jia N."/>
            <person name="Wang J."/>
            <person name="Shi W."/>
            <person name="Du L."/>
            <person name="Sun Y."/>
            <person name="Zhan W."/>
            <person name="Jiang J."/>
            <person name="Wang Q."/>
            <person name="Zhang B."/>
            <person name="Ji P."/>
            <person name="Sakyi L.B."/>
            <person name="Cui X."/>
            <person name="Yuan T."/>
            <person name="Jiang B."/>
            <person name="Yang W."/>
            <person name="Lam T.T.-Y."/>
            <person name="Chang Q."/>
            <person name="Ding S."/>
            <person name="Wang X."/>
            <person name="Zhu J."/>
            <person name="Ruan X."/>
            <person name="Zhao L."/>
            <person name="Wei J."/>
            <person name="Que T."/>
            <person name="Du C."/>
            <person name="Cheng J."/>
            <person name="Dai P."/>
            <person name="Han X."/>
            <person name="Huang E."/>
            <person name="Gao Y."/>
            <person name="Liu J."/>
            <person name="Shao H."/>
            <person name="Ye R."/>
            <person name="Li L."/>
            <person name="Wei W."/>
            <person name="Wang X."/>
            <person name="Wang C."/>
            <person name="Yang T."/>
            <person name="Huo Q."/>
            <person name="Li W."/>
            <person name="Guo W."/>
            <person name="Chen H."/>
            <person name="Zhou L."/>
            <person name="Ni X."/>
            <person name="Tian J."/>
            <person name="Zhou Y."/>
            <person name="Sheng Y."/>
            <person name="Liu T."/>
            <person name="Pan Y."/>
            <person name="Xia L."/>
            <person name="Li J."/>
            <person name="Zhao F."/>
            <person name="Cao W."/>
        </authorList>
    </citation>
    <scope>NUCLEOTIDE SEQUENCE</scope>
    <source>
        <strain evidence="1">Hyas-2018</strain>
    </source>
</reference>
<comment type="caution">
    <text evidence="1">The sequence shown here is derived from an EMBL/GenBank/DDBJ whole genome shotgun (WGS) entry which is preliminary data.</text>
</comment>
<accession>A0ACB7RMC0</accession>
<evidence type="ECO:0000313" key="1">
    <source>
        <dbReference type="EMBL" id="KAH6921669.1"/>
    </source>
</evidence>
<name>A0ACB7RMC0_HYAAI</name>
<keyword evidence="2" id="KW-1185">Reference proteome</keyword>
<gene>
    <name evidence="1" type="ORF">HPB50_003947</name>
</gene>
<sequence>MQTTTHLLSFAAGLPATKDDSNKPPSHPEVFDLRLYSDKQLQRFRLSVVNFVANLLGSSTFLGQMASLQSGKGDAGTTEALCGPCLSACLQFVQQVSRWSQSPTKTLYQERVWKALLERAWGGTAAPTHAGHLGAPLIASTETLVRVAVDAGATRICCVHRIAPLALLAPWGPLEGKFKCGTPSRTDRVNRLRLEKCRDRIFEAAPTRKAFRGPKTGRFPKIEEDLAESTVPHRSLMLASCEHHPNSTDDDAVFADSDKDSSSEKE</sequence>